<reference evidence="6 7" key="1">
    <citation type="submission" date="2018-03" db="EMBL/GenBank/DDBJ databases">
        <title>Draft Genome Sequences of the Obligatory Marine Myxobacteria Enhygromyxa salina SWB007.</title>
        <authorList>
            <person name="Poehlein A."/>
            <person name="Moghaddam J.A."/>
            <person name="Harms H."/>
            <person name="Alanjari M."/>
            <person name="Koenig G.M."/>
            <person name="Daniel R."/>
            <person name="Schaeberle T.F."/>
        </authorList>
    </citation>
    <scope>NUCLEOTIDE SEQUENCE [LARGE SCALE GENOMIC DNA]</scope>
    <source>
        <strain evidence="6 7">SWB007</strain>
    </source>
</reference>
<evidence type="ECO:0000256" key="2">
    <source>
        <dbReference type="ARBA" id="ARBA00022553"/>
    </source>
</evidence>
<evidence type="ECO:0000313" key="6">
    <source>
        <dbReference type="EMBL" id="PRQ06869.1"/>
    </source>
</evidence>
<evidence type="ECO:0000313" key="7">
    <source>
        <dbReference type="Proteomes" id="UP000238823"/>
    </source>
</evidence>
<dbReference type="InterPro" id="IPR016035">
    <property type="entry name" value="Acyl_Trfase/lysoPLipase"/>
</dbReference>
<dbReference type="Gene3D" id="3.40.366.10">
    <property type="entry name" value="Malonyl-Coenzyme A Acyl Carrier Protein, domain 2"/>
    <property type="match status" value="1"/>
</dbReference>
<dbReference type="InterPro" id="IPR001227">
    <property type="entry name" value="Ac_transferase_dom_sf"/>
</dbReference>
<dbReference type="PROSITE" id="PS52004">
    <property type="entry name" value="KS3_2"/>
    <property type="match status" value="1"/>
</dbReference>
<dbReference type="Gene3D" id="3.30.70.3290">
    <property type="match status" value="1"/>
</dbReference>
<organism evidence="6 7">
    <name type="scientific">Enhygromyxa salina</name>
    <dbReference type="NCBI Taxonomy" id="215803"/>
    <lineage>
        <taxon>Bacteria</taxon>
        <taxon>Pseudomonadati</taxon>
        <taxon>Myxococcota</taxon>
        <taxon>Polyangia</taxon>
        <taxon>Nannocystales</taxon>
        <taxon>Nannocystaceae</taxon>
        <taxon>Enhygromyxa</taxon>
    </lineage>
</organism>
<dbReference type="SMART" id="SM00827">
    <property type="entry name" value="PKS_AT"/>
    <property type="match status" value="1"/>
</dbReference>
<dbReference type="InterPro" id="IPR009081">
    <property type="entry name" value="PP-bd_ACP"/>
</dbReference>
<feature type="domain" description="Ketosynthase family 3 (KS3)" evidence="5">
    <location>
        <begin position="29"/>
        <end position="436"/>
    </location>
</feature>
<dbReference type="GO" id="GO:0004315">
    <property type="term" value="F:3-oxoacyl-[acyl-carrier-protein] synthase activity"/>
    <property type="evidence" value="ECO:0007669"/>
    <property type="project" value="InterPro"/>
</dbReference>
<dbReference type="PANTHER" id="PTHR43775:SF37">
    <property type="entry name" value="SI:DKEY-61P9.11"/>
    <property type="match status" value="1"/>
</dbReference>
<dbReference type="OrthoDB" id="5478077at2"/>
<name>A0A2S9YP75_9BACT</name>
<dbReference type="EMBL" id="PVNL01000064">
    <property type="protein sequence ID" value="PRQ06869.1"/>
    <property type="molecule type" value="Genomic_DNA"/>
</dbReference>
<dbReference type="CDD" id="cd00833">
    <property type="entry name" value="PKS"/>
    <property type="match status" value="1"/>
</dbReference>
<protein>
    <submittedName>
        <fullName evidence="6">Erythronolide synthase, modules 5 and 6</fullName>
        <ecNumber evidence="6">2.3.1.94</ecNumber>
    </submittedName>
</protein>
<dbReference type="GO" id="GO:0071770">
    <property type="term" value="P:DIM/DIP cell wall layer assembly"/>
    <property type="evidence" value="ECO:0007669"/>
    <property type="project" value="TreeGrafter"/>
</dbReference>
<feature type="domain" description="Carrier" evidence="4">
    <location>
        <begin position="900"/>
        <end position="975"/>
    </location>
</feature>
<dbReference type="PROSITE" id="PS50075">
    <property type="entry name" value="CARRIER"/>
    <property type="match status" value="1"/>
</dbReference>
<dbReference type="SUPFAM" id="SSF53474">
    <property type="entry name" value="alpha/beta-Hydrolases"/>
    <property type="match status" value="1"/>
</dbReference>
<dbReference type="InterPro" id="IPR016039">
    <property type="entry name" value="Thiolase-like"/>
</dbReference>
<dbReference type="SMART" id="SM00823">
    <property type="entry name" value="PKS_PP"/>
    <property type="match status" value="1"/>
</dbReference>
<comment type="caution">
    <text evidence="6">The sequence shown here is derived from an EMBL/GenBank/DDBJ whole genome shotgun (WGS) entry which is preliminary data.</text>
</comment>
<dbReference type="Pfam" id="PF02801">
    <property type="entry name" value="Ketoacyl-synt_C"/>
    <property type="match status" value="1"/>
</dbReference>
<dbReference type="InterPro" id="IPR029058">
    <property type="entry name" value="AB_hydrolase_fold"/>
</dbReference>
<dbReference type="SUPFAM" id="SSF47336">
    <property type="entry name" value="ACP-like"/>
    <property type="match status" value="1"/>
</dbReference>
<dbReference type="InterPro" id="IPR016036">
    <property type="entry name" value="Malonyl_transacylase_ACP-bd"/>
</dbReference>
<keyword evidence="2" id="KW-0597">Phosphoprotein</keyword>
<sequence>MDKSELLRQSLLRINALKARVAELEAAPAEPIAIVGIGLRFPGGLGDPRQFWAGLCAGVDVIQEIPEQRWPAGEAETRFAGMIDRIYEFEPGFFGLSEREARMMDPQQRLLLEIAWSALADAGLPLASVRGSETGVFIGASGFDWTLLAFAEQTIDAYSATGSSHSILANRLSYLWDLRGPSFSIDAACASSLVAVHLGVAALRRRECDRVIAGGVQAHLVPHTTMSLARFGMMAADGRCKAFDSRGDGFVRSEGCGVVVLARLSDVDLSRDRVYAVIHGSATNQDGRSNGLTAPNALAQARVLKAALADARLAPEDVGLIETHGTGTALGDPIEFQAISSVYGEATRPCLLGAVKTNLGHTEAAAGVAGLIKAALAIHHGRIPGNLHLERINPDVELEGTRFVLPRESTTWDGPRYAAVSSFGFGGTNAHALLGPAPERENSKRPPSEIIFAPISANSREAFFERAAQLAQLAHDPAIDPHELAYTLAARSTHLPWRGHAIGRDRASLASALNQAHPTLASSTTPRVVFLFSGQGGQWIDMGRALASWSAVFRDALSRCEQAITNVAGWSLSAALGSETELARVDRVQPAIFAMQVAAAALWRSFGVEPDVVLGTSMGEVAAAQVAGLLGLDDAARVITTRSQLVAERLDTPGAMATVALSEAEVRQRLAARPSDLEIAVVNSPINVVVAGSPAPLLELMAELEADGVFTRRIHVDYASHCSHVDKLSAGVEAALRGLAPGDGPRTPMLSTVTLAWLEDATAPSYWKANLREPVRLWPALSEVLRPAGDVVIELSPHPVLSVPLEDPLGQLDPPSSLSCGMARGGGPEAFLGALGRVWARGVEPRWTGPWLGGRVTSLPSYPWTRRSYGPGIRLADPRTGRAGVVASDASDAAPPVSDRAELSVEALVVNTLAHELGATSELAMDVPLRELGLDSLMASHLRARLADHGYEIPLLEVLQAAGIRSLVAKLRDGATRDPAATPTRGPWFVTSRPRPQADVILYCVPYGGGSAGAFRPWNDAMPEWLEIRAVEAPGRGTRLGEAWPTSVDELVTELTRAIIDDLHTLDGQTFALYGHCSGSLIAYEVARQLSAAGHVPRHLFVAALGPPARYKLDELVGAVERSGAALHDMSDDLLLGFLRSVEFQGLEEFDRDVELRDMAMATMRADSRMMMTYRPVPAEPLGIPITAIGGARDPVINVFELWQWAPHTNVRFDWRWFPAGNHYFHVDHADELARVFAVLRADELPEPHPRTTTAIALTPTDVVRSFYAAQGSDPTACEPFVADAVEWRILGMDALEPTDPERSARSWCTRASVSAVAMHELELALRGDDEIDAACSLTLKLATGGSCQHPHTARYRVRSGKIVAGEIHIGRP</sequence>
<dbReference type="InterPro" id="IPR050091">
    <property type="entry name" value="PKS_NRPS_Biosynth_Enz"/>
</dbReference>
<dbReference type="SMART" id="SM00825">
    <property type="entry name" value="PKS_KS"/>
    <property type="match status" value="1"/>
</dbReference>
<dbReference type="InterPro" id="IPR036736">
    <property type="entry name" value="ACP-like_sf"/>
</dbReference>
<keyword evidence="1" id="KW-0596">Phosphopantetheine</keyword>
<dbReference type="Gene3D" id="3.40.50.1820">
    <property type="entry name" value="alpha/beta hydrolase"/>
    <property type="match status" value="1"/>
</dbReference>
<keyword evidence="6" id="KW-0012">Acyltransferase</keyword>
<dbReference type="SUPFAM" id="SSF55048">
    <property type="entry name" value="Probable ACP-binding domain of malonyl-CoA ACP transacylase"/>
    <property type="match status" value="1"/>
</dbReference>
<dbReference type="Pfam" id="PF00550">
    <property type="entry name" value="PP-binding"/>
    <property type="match status" value="1"/>
</dbReference>
<dbReference type="InterPro" id="IPR014031">
    <property type="entry name" value="Ketoacyl_synth_C"/>
</dbReference>
<dbReference type="InterPro" id="IPR001031">
    <property type="entry name" value="Thioesterase"/>
</dbReference>
<accession>A0A2S9YP75</accession>
<keyword evidence="3 6" id="KW-0808">Transferase</keyword>
<dbReference type="InterPro" id="IPR020806">
    <property type="entry name" value="PKS_PP-bd"/>
</dbReference>
<dbReference type="Pfam" id="PF00975">
    <property type="entry name" value="Thioesterase"/>
    <property type="match status" value="1"/>
</dbReference>
<dbReference type="RefSeq" id="WP_106090399.1">
    <property type="nucleotide sequence ID" value="NZ_PVNL01000064.1"/>
</dbReference>
<dbReference type="InterPro" id="IPR014043">
    <property type="entry name" value="Acyl_transferase_dom"/>
</dbReference>
<dbReference type="GO" id="GO:0005886">
    <property type="term" value="C:plasma membrane"/>
    <property type="evidence" value="ECO:0007669"/>
    <property type="project" value="TreeGrafter"/>
</dbReference>
<dbReference type="Proteomes" id="UP000238823">
    <property type="component" value="Unassembled WGS sequence"/>
</dbReference>
<evidence type="ECO:0000259" key="5">
    <source>
        <dbReference type="PROSITE" id="PS52004"/>
    </source>
</evidence>
<proteinExistence type="predicted"/>
<evidence type="ECO:0000256" key="3">
    <source>
        <dbReference type="ARBA" id="ARBA00022679"/>
    </source>
</evidence>
<gene>
    <name evidence="6" type="primary">eryA_5</name>
    <name evidence="6" type="ORF">ENSA7_34070</name>
</gene>
<dbReference type="Pfam" id="PF16197">
    <property type="entry name" value="KAsynt_C_assoc"/>
    <property type="match status" value="1"/>
</dbReference>
<dbReference type="InterPro" id="IPR018201">
    <property type="entry name" value="Ketoacyl_synth_AS"/>
</dbReference>
<dbReference type="Pfam" id="PF00698">
    <property type="entry name" value="Acyl_transf_1"/>
    <property type="match status" value="1"/>
</dbReference>
<dbReference type="SUPFAM" id="SSF53901">
    <property type="entry name" value="Thiolase-like"/>
    <property type="match status" value="1"/>
</dbReference>
<evidence type="ECO:0000256" key="1">
    <source>
        <dbReference type="ARBA" id="ARBA00022450"/>
    </source>
</evidence>
<evidence type="ECO:0000259" key="4">
    <source>
        <dbReference type="PROSITE" id="PS50075"/>
    </source>
</evidence>
<dbReference type="PROSITE" id="PS00606">
    <property type="entry name" value="KS3_1"/>
    <property type="match status" value="1"/>
</dbReference>
<dbReference type="GO" id="GO:0006633">
    <property type="term" value="P:fatty acid biosynthetic process"/>
    <property type="evidence" value="ECO:0007669"/>
    <property type="project" value="InterPro"/>
</dbReference>
<dbReference type="InterPro" id="IPR020841">
    <property type="entry name" value="PKS_Beta-ketoAc_synthase_dom"/>
</dbReference>
<dbReference type="GO" id="GO:0031177">
    <property type="term" value="F:phosphopantetheine binding"/>
    <property type="evidence" value="ECO:0007669"/>
    <property type="project" value="InterPro"/>
</dbReference>
<dbReference type="Pfam" id="PF00109">
    <property type="entry name" value="ketoacyl-synt"/>
    <property type="match status" value="1"/>
</dbReference>
<dbReference type="GO" id="GO:0004312">
    <property type="term" value="F:fatty acid synthase activity"/>
    <property type="evidence" value="ECO:0007669"/>
    <property type="project" value="TreeGrafter"/>
</dbReference>
<dbReference type="InterPro" id="IPR014030">
    <property type="entry name" value="Ketoacyl_synth_N"/>
</dbReference>
<dbReference type="GO" id="GO:0047879">
    <property type="term" value="F:erythronolide synthase activity"/>
    <property type="evidence" value="ECO:0007669"/>
    <property type="project" value="UniProtKB-EC"/>
</dbReference>
<dbReference type="SUPFAM" id="SSF52151">
    <property type="entry name" value="FabD/lysophospholipase-like"/>
    <property type="match status" value="1"/>
</dbReference>
<dbReference type="Gene3D" id="1.10.1200.10">
    <property type="entry name" value="ACP-like"/>
    <property type="match status" value="1"/>
</dbReference>
<dbReference type="GO" id="GO:0005737">
    <property type="term" value="C:cytoplasm"/>
    <property type="evidence" value="ECO:0007669"/>
    <property type="project" value="TreeGrafter"/>
</dbReference>
<dbReference type="EC" id="2.3.1.94" evidence="6"/>
<dbReference type="PANTHER" id="PTHR43775">
    <property type="entry name" value="FATTY ACID SYNTHASE"/>
    <property type="match status" value="1"/>
</dbReference>
<dbReference type="InterPro" id="IPR032821">
    <property type="entry name" value="PKS_assoc"/>
</dbReference>
<dbReference type="Gene3D" id="3.40.47.10">
    <property type="match status" value="1"/>
</dbReference>